<evidence type="ECO:0000313" key="2">
    <source>
        <dbReference type="EMBL" id="MFC2949059.1"/>
    </source>
</evidence>
<proteinExistence type="predicted"/>
<comment type="caution">
    <text evidence="2">The sequence shown here is derived from an EMBL/GenBank/DDBJ whole genome shotgun (WGS) entry which is preliminary data.</text>
</comment>
<feature type="transmembrane region" description="Helical" evidence="1">
    <location>
        <begin position="41"/>
        <end position="63"/>
    </location>
</feature>
<sequence>MKEKKEPIRYWKIWVVLFSLFILSVPWYLPAGTYEPLIFGIPYWAYIIMGVSLLISITLTYVLNHFWEMTEEEEEEEKWKI</sequence>
<evidence type="ECO:0000256" key="1">
    <source>
        <dbReference type="SAM" id="Phobius"/>
    </source>
</evidence>
<name>A0ABV7A7I8_9BACI</name>
<accession>A0ABV7A7I8</accession>
<evidence type="ECO:0008006" key="4">
    <source>
        <dbReference type="Google" id="ProtNLM"/>
    </source>
</evidence>
<dbReference type="RefSeq" id="WP_390306742.1">
    <property type="nucleotide sequence ID" value="NZ_JBHRRZ010000017.1"/>
</dbReference>
<keyword evidence="1" id="KW-0472">Membrane</keyword>
<protein>
    <recommendedName>
        <fullName evidence="4">DUF3311 domain-containing protein</fullName>
    </recommendedName>
</protein>
<keyword evidence="1" id="KW-0812">Transmembrane</keyword>
<evidence type="ECO:0000313" key="3">
    <source>
        <dbReference type="Proteomes" id="UP001595387"/>
    </source>
</evidence>
<gene>
    <name evidence="2" type="ORF">ACFODW_11995</name>
</gene>
<dbReference type="Proteomes" id="UP001595387">
    <property type="component" value="Unassembled WGS sequence"/>
</dbReference>
<organism evidence="2 3">
    <name type="scientific">Virgibacillus sediminis</name>
    <dbReference type="NCBI Taxonomy" id="202260"/>
    <lineage>
        <taxon>Bacteria</taxon>
        <taxon>Bacillati</taxon>
        <taxon>Bacillota</taxon>
        <taxon>Bacilli</taxon>
        <taxon>Bacillales</taxon>
        <taxon>Bacillaceae</taxon>
        <taxon>Virgibacillus</taxon>
    </lineage>
</organism>
<reference evidence="3" key="1">
    <citation type="journal article" date="2019" name="Int. J. Syst. Evol. Microbiol.">
        <title>The Global Catalogue of Microorganisms (GCM) 10K type strain sequencing project: providing services to taxonomists for standard genome sequencing and annotation.</title>
        <authorList>
            <consortium name="The Broad Institute Genomics Platform"/>
            <consortium name="The Broad Institute Genome Sequencing Center for Infectious Disease"/>
            <person name="Wu L."/>
            <person name="Ma J."/>
        </authorList>
    </citation>
    <scope>NUCLEOTIDE SEQUENCE [LARGE SCALE GENOMIC DNA]</scope>
    <source>
        <strain evidence="3">KCTC 13193</strain>
    </source>
</reference>
<dbReference type="EMBL" id="JBHRRZ010000017">
    <property type="protein sequence ID" value="MFC2949059.1"/>
    <property type="molecule type" value="Genomic_DNA"/>
</dbReference>
<keyword evidence="1" id="KW-1133">Transmembrane helix</keyword>
<feature type="transmembrane region" description="Helical" evidence="1">
    <location>
        <begin position="12"/>
        <end position="29"/>
    </location>
</feature>
<keyword evidence="3" id="KW-1185">Reference proteome</keyword>